<sequence>LTQKRAWYSCYLTVIILALANLPFLKLADISPVNNQRVFCGLIKDTLIIDITTGSILPIGEYSCLYR</sequence>
<feature type="transmembrane region" description="Helical" evidence="1">
    <location>
        <begin position="6"/>
        <end position="25"/>
    </location>
</feature>
<reference evidence="2" key="1">
    <citation type="submission" date="2021-02" db="EMBL/GenBank/DDBJ databases">
        <authorList>
            <person name="Nowell W R."/>
        </authorList>
    </citation>
    <scope>NUCLEOTIDE SEQUENCE</scope>
</reference>
<keyword evidence="1" id="KW-1133">Transmembrane helix</keyword>
<evidence type="ECO:0000313" key="2">
    <source>
        <dbReference type="EMBL" id="CAF5019925.1"/>
    </source>
</evidence>
<evidence type="ECO:0000313" key="3">
    <source>
        <dbReference type="Proteomes" id="UP000676336"/>
    </source>
</evidence>
<name>A0A8S3DIT6_9BILA</name>
<feature type="non-terminal residue" evidence="2">
    <location>
        <position position="1"/>
    </location>
</feature>
<keyword evidence="1" id="KW-0472">Membrane</keyword>
<dbReference type="Proteomes" id="UP000676336">
    <property type="component" value="Unassembled WGS sequence"/>
</dbReference>
<proteinExistence type="predicted"/>
<dbReference type="EMBL" id="CAJOBI010211828">
    <property type="protein sequence ID" value="CAF5019925.1"/>
    <property type="molecule type" value="Genomic_DNA"/>
</dbReference>
<gene>
    <name evidence="2" type="ORF">SMN809_LOCUS57598</name>
</gene>
<comment type="caution">
    <text evidence="2">The sequence shown here is derived from an EMBL/GenBank/DDBJ whole genome shotgun (WGS) entry which is preliminary data.</text>
</comment>
<dbReference type="AlphaFoldDB" id="A0A8S3DIT6"/>
<keyword evidence="1" id="KW-0812">Transmembrane</keyword>
<organism evidence="2 3">
    <name type="scientific">Rotaria magnacalcarata</name>
    <dbReference type="NCBI Taxonomy" id="392030"/>
    <lineage>
        <taxon>Eukaryota</taxon>
        <taxon>Metazoa</taxon>
        <taxon>Spiralia</taxon>
        <taxon>Gnathifera</taxon>
        <taxon>Rotifera</taxon>
        <taxon>Eurotatoria</taxon>
        <taxon>Bdelloidea</taxon>
        <taxon>Philodinida</taxon>
        <taxon>Philodinidae</taxon>
        <taxon>Rotaria</taxon>
    </lineage>
</organism>
<evidence type="ECO:0000256" key="1">
    <source>
        <dbReference type="SAM" id="Phobius"/>
    </source>
</evidence>
<protein>
    <submittedName>
        <fullName evidence="2">Uncharacterized protein</fullName>
    </submittedName>
</protein>
<accession>A0A8S3DIT6</accession>